<protein>
    <submittedName>
        <fullName evidence="8">U3 small nucleolar RNA-associated protein 25 homolog isoform X1</fullName>
    </submittedName>
</protein>
<dbReference type="PANTHER" id="PTHR12933">
    <property type="entry name" value="ORF PROTEIN-RELATED"/>
    <property type="match status" value="1"/>
</dbReference>
<evidence type="ECO:0000256" key="1">
    <source>
        <dbReference type="ARBA" id="ARBA00004604"/>
    </source>
</evidence>
<dbReference type="GO" id="GO:0032040">
    <property type="term" value="C:small-subunit processome"/>
    <property type="evidence" value="ECO:0007669"/>
    <property type="project" value="TreeGrafter"/>
</dbReference>
<dbReference type="FunCoup" id="A0A6J0B3U6">
    <property type="interactions" value="2140"/>
</dbReference>
<dbReference type="PANTHER" id="PTHR12933:SF0">
    <property type="entry name" value="U3 SMALL NUCLEOLAR RNA-ASSOCIATED PROTEIN 25 HOMOLOG"/>
    <property type="match status" value="1"/>
</dbReference>
<organism evidence="8">
    <name type="scientific">Neodiprion lecontei</name>
    <name type="common">Redheaded pine sawfly</name>
    <dbReference type="NCBI Taxonomy" id="441921"/>
    <lineage>
        <taxon>Eukaryota</taxon>
        <taxon>Metazoa</taxon>
        <taxon>Ecdysozoa</taxon>
        <taxon>Arthropoda</taxon>
        <taxon>Hexapoda</taxon>
        <taxon>Insecta</taxon>
        <taxon>Pterygota</taxon>
        <taxon>Neoptera</taxon>
        <taxon>Endopterygota</taxon>
        <taxon>Hymenoptera</taxon>
        <taxon>Tenthredinoidea</taxon>
        <taxon>Diprionidae</taxon>
        <taxon>Diprioninae</taxon>
        <taxon>Neodiprion</taxon>
    </lineage>
</organism>
<dbReference type="InterPro" id="IPR010678">
    <property type="entry name" value="UTP25"/>
</dbReference>
<feature type="region of interest" description="Disordered" evidence="4">
    <location>
        <begin position="42"/>
        <end position="142"/>
    </location>
</feature>
<dbReference type="KEGG" id="nlo:107216914"/>
<dbReference type="OrthoDB" id="10264378at2759"/>
<gene>
    <name evidence="8" type="primary">LOC107216914</name>
</gene>
<keyword evidence="3" id="KW-0539">Nucleus</keyword>
<dbReference type="InterPro" id="IPR053939">
    <property type="entry name" value="UTP25_C"/>
</dbReference>
<evidence type="ECO:0000259" key="6">
    <source>
        <dbReference type="Pfam" id="PF22916"/>
    </source>
</evidence>
<evidence type="ECO:0000259" key="5">
    <source>
        <dbReference type="Pfam" id="PF06862"/>
    </source>
</evidence>
<dbReference type="AlphaFoldDB" id="A0A6J0B3U6"/>
<dbReference type="RefSeq" id="XP_015509735.1">
    <property type="nucleotide sequence ID" value="XM_015654249.2"/>
</dbReference>
<dbReference type="GeneID" id="107216914"/>
<name>A0A6J0B3U6_NEOLC</name>
<dbReference type="InParanoid" id="A0A6J0B3U6"/>
<feature type="compositionally biased region" description="Basic and acidic residues" evidence="4">
    <location>
        <begin position="114"/>
        <end position="125"/>
    </location>
</feature>
<comment type="subcellular location">
    <subcellularLocation>
        <location evidence="1">Nucleus</location>
        <location evidence="1">Nucleolus</location>
    </subcellularLocation>
</comment>
<dbReference type="GO" id="GO:0034511">
    <property type="term" value="F:U3 snoRNA binding"/>
    <property type="evidence" value="ECO:0007669"/>
    <property type="project" value="InterPro"/>
</dbReference>
<sequence>MVRGKKPTRGGNRRKFDKRFEHKPKVKKCKFNIREASYVKERDAKNEEIENRRRKLEAERSKQLELEAESSEEEREDPLKMLLSAIGGAETKRQPVIDSDCESESESEPDDEAEVKSSVEEENLFKTKNSGVDHVTSEASDAEHVEINLREEEEEDQETAREDAGKLRDPFSIHLLNDLDDDLYKSVSLTPQKAATSRSKWPALGTVVFQIPEVEDEFSKPVRKRPKVSILEDKQFARHGAVPQVIDDVDWDKLFIKSQIQGNISKANYDNIKDSLASKPSPLTPLQKELFTIINNYQDLCYNERNFANGEQIRFLYCLHAVNHVLKTRTKVLHHNAKLTKAKKSGIADTPDEYRDQGLVRPKVLIIVPFRHSCLKIVRLLIAILIGEDKGGSVVNKLRFMEDFSGNELAMPRKNPKPEDYEQTFEGNVDDTFKIGISVTKKTLKLYSDFYSSDIIISSVLGLRMLVGAEGEPDRDYDFLASVELLVMDQTEVFAMQNWDHLLHVLDHAHLQPKESHGTDFSRVRSWVVNGWSKFYRQTLIFSGVPLPEIHAIFNKRCFNYAGKARVVNPVTSGTVCQTVIQVPQVFHRFDSRDHGHDIEARFTFFVSKILPQYKDSIMNHTVIYVPSYFDFVKVRNYFKKEELSFVQICEYSKDAKVARARDMFYHSDAHFLIYSERFHFFRRIRLKGIRHLIFFAPPTFPHFYSEICNLMQKANQNPNAGSDSNMTVTLVYSKYDALKLAGIVGTERTTKMISSGQDVHMFMTGD</sequence>
<proteinExistence type="inferred from homology"/>
<evidence type="ECO:0000313" key="8">
    <source>
        <dbReference type="RefSeq" id="XP_015509735.1"/>
    </source>
</evidence>
<evidence type="ECO:0000256" key="2">
    <source>
        <dbReference type="ARBA" id="ARBA00009223"/>
    </source>
</evidence>
<accession>A0A6J0B3U6</accession>
<comment type="similarity">
    <text evidence="2">Belongs to the UTP25 family.</text>
</comment>
<feature type="compositionally biased region" description="Acidic residues" evidence="4">
    <location>
        <begin position="66"/>
        <end position="76"/>
    </location>
</feature>
<evidence type="ECO:0000256" key="3">
    <source>
        <dbReference type="ARBA" id="ARBA00023242"/>
    </source>
</evidence>
<evidence type="ECO:0000313" key="7">
    <source>
        <dbReference type="Proteomes" id="UP000829291"/>
    </source>
</evidence>
<dbReference type="Pfam" id="PF06862">
    <property type="entry name" value="Utp25_C"/>
    <property type="match status" value="1"/>
</dbReference>
<dbReference type="Proteomes" id="UP000829291">
    <property type="component" value="Chromosome 7"/>
</dbReference>
<feature type="domain" description="UTP25 NTP hydrolase-like" evidence="6">
    <location>
        <begin position="297"/>
        <end position="564"/>
    </location>
</feature>
<feature type="domain" description="UTP25 C-terminal" evidence="5">
    <location>
        <begin position="577"/>
        <end position="763"/>
    </location>
</feature>
<reference evidence="8" key="1">
    <citation type="submission" date="2025-08" db="UniProtKB">
        <authorList>
            <consortium name="RefSeq"/>
        </authorList>
    </citation>
    <scope>IDENTIFICATION</scope>
    <source>
        <tissue evidence="8">Thorax and Abdomen</tissue>
    </source>
</reference>
<keyword evidence="7" id="KW-1185">Reference proteome</keyword>
<feature type="compositionally biased region" description="Basic and acidic residues" evidence="4">
    <location>
        <begin position="42"/>
        <end position="65"/>
    </location>
</feature>
<dbReference type="GO" id="GO:0019843">
    <property type="term" value="F:rRNA binding"/>
    <property type="evidence" value="ECO:0007669"/>
    <property type="project" value="TreeGrafter"/>
</dbReference>
<feature type="compositionally biased region" description="Acidic residues" evidence="4">
    <location>
        <begin position="99"/>
        <end position="113"/>
    </location>
</feature>
<evidence type="ECO:0000256" key="4">
    <source>
        <dbReference type="SAM" id="MobiDB-lite"/>
    </source>
</evidence>
<dbReference type="Pfam" id="PF22916">
    <property type="entry name" value="UTP25_NTPase-like"/>
    <property type="match status" value="1"/>
</dbReference>
<dbReference type="InterPro" id="IPR053940">
    <property type="entry name" value="UTP25_NTPase-like"/>
</dbReference>
<dbReference type="GO" id="GO:0000462">
    <property type="term" value="P:maturation of SSU-rRNA from tricistronic rRNA transcript (SSU-rRNA, 5.8S rRNA, LSU-rRNA)"/>
    <property type="evidence" value="ECO:0007669"/>
    <property type="project" value="TreeGrafter"/>
</dbReference>